<feature type="transmembrane region" description="Helical" evidence="3">
    <location>
        <begin position="85"/>
        <end position="113"/>
    </location>
</feature>
<reference evidence="5 6" key="1">
    <citation type="journal article" date="2009" name="Stand. Genomic Sci.">
        <title>Complete genome sequence of Catenulispora acidiphila type strain (ID 139908).</title>
        <authorList>
            <person name="Copeland A."/>
            <person name="Lapidus A."/>
            <person name="Glavina Del Rio T."/>
            <person name="Nolan M."/>
            <person name="Lucas S."/>
            <person name="Chen F."/>
            <person name="Tice H."/>
            <person name="Cheng J.F."/>
            <person name="Bruce D."/>
            <person name="Goodwin L."/>
            <person name="Pitluck S."/>
            <person name="Mikhailova N."/>
            <person name="Pati A."/>
            <person name="Ivanova N."/>
            <person name="Mavromatis K."/>
            <person name="Chen A."/>
            <person name="Palaniappan K."/>
            <person name="Chain P."/>
            <person name="Land M."/>
            <person name="Hauser L."/>
            <person name="Chang Y.J."/>
            <person name="Jeffries C.D."/>
            <person name="Chertkov O."/>
            <person name="Brettin T."/>
            <person name="Detter J.C."/>
            <person name="Han C."/>
            <person name="Ali Z."/>
            <person name="Tindall B.J."/>
            <person name="Goker M."/>
            <person name="Bristow J."/>
            <person name="Eisen J.A."/>
            <person name="Markowitz V."/>
            <person name="Hugenholtz P."/>
            <person name="Kyrpides N.C."/>
            <person name="Klenk H.P."/>
        </authorList>
    </citation>
    <scope>NUCLEOTIDE SEQUENCE [LARGE SCALE GENOMIC DNA]</scope>
    <source>
        <strain evidence="6">DSM 44928 / JCM 14897 / NBRC 102108 / NRRL B-24433 / ID139908</strain>
    </source>
</reference>
<dbReference type="PROSITE" id="PS50901">
    <property type="entry name" value="FTSK"/>
    <property type="match status" value="1"/>
</dbReference>
<sequence length="552" mass="58656">MAGSVGSENPIQRLARGFRDHPITEAVGRYSNTTRHASKRAKARVLDIGHPLVVLTRGTRQMAADAKTYWTEAGGHEKHKEWRDLVVFVFAVCAVAVGFQPYGVLLLLAIWAAGATYLGRDRPDPGKDPESEAHVARLQSAYNGLVPYLMDAHDPDERFKPGGGYRSGFTEWEFDDGDRLVSLKIQYSPFFKDGESDSRAKVERALEGKIGQSNEYLYDWDEEGNKLAVRILPPLPIGIPAQPWKVAEIEYVLGFTDPTSTARLIPVQLSAEPGGEVPVVELAPVVWRHGRFAAEPHLLVAGVLGSGKSNLLRSLAAQALGHGHLVTAIDAEHTGHFDEFSGRDGVLRVESQPAAAMDLLDWVCAESTRRAERLRDLGDTEDTLMTELAKPLWLFVDELASLGEAAGRAGLADPQDLLADLMRAGRTTGVTVVVSSRAERVSELRATVRNQAHARVGLGQLPPGASTALFGGTLEIGGPAVLPPGRGFARVGGGPVVRVQVPVAADVTAALPVLVGAVVSAGDGETGEADSFGGTDGTGGTGGAGGVGQDLY</sequence>
<dbReference type="SUPFAM" id="SSF52540">
    <property type="entry name" value="P-loop containing nucleoside triphosphate hydrolases"/>
    <property type="match status" value="1"/>
</dbReference>
<feature type="binding site" evidence="1">
    <location>
        <begin position="302"/>
        <end position="309"/>
    </location>
    <ligand>
        <name>ATP</name>
        <dbReference type="ChEBI" id="CHEBI:30616"/>
    </ligand>
</feature>
<dbReference type="InterPro" id="IPR027417">
    <property type="entry name" value="P-loop_NTPase"/>
</dbReference>
<evidence type="ECO:0000313" key="5">
    <source>
        <dbReference type="EMBL" id="ACU76955.1"/>
    </source>
</evidence>
<keyword evidence="1" id="KW-0067">ATP-binding</keyword>
<keyword evidence="1" id="KW-0547">Nucleotide-binding</keyword>
<proteinExistence type="predicted"/>
<keyword evidence="5" id="KW-0131">Cell cycle</keyword>
<feature type="domain" description="FtsK" evidence="4">
    <location>
        <begin position="282"/>
        <end position="467"/>
    </location>
</feature>
<gene>
    <name evidence="5" type="ordered locus">Caci_8132</name>
</gene>
<dbReference type="KEGG" id="cai:Caci_8132"/>
<dbReference type="eggNOG" id="COG1674">
    <property type="taxonomic scope" value="Bacteria"/>
</dbReference>
<dbReference type="Gene3D" id="3.40.50.300">
    <property type="entry name" value="P-loop containing nucleotide triphosphate hydrolases"/>
    <property type="match status" value="1"/>
</dbReference>
<keyword evidence="6" id="KW-1185">Reference proteome</keyword>
<dbReference type="GO" id="GO:0003677">
    <property type="term" value="F:DNA binding"/>
    <property type="evidence" value="ECO:0007669"/>
    <property type="project" value="InterPro"/>
</dbReference>
<name>C7QIQ5_CATAD</name>
<evidence type="ECO:0000256" key="2">
    <source>
        <dbReference type="SAM" id="MobiDB-lite"/>
    </source>
</evidence>
<dbReference type="HOGENOM" id="CLU_505174_0_0_11"/>
<keyword evidence="3" id="KW-0812">Transmembrane</keyword>
<organism evidence="5 6">
    <name type="scientific">Catenulispora acidiphila (strain DSM 44928 / JCM 14897 / NBRC 102108 / NRRL B-24433 / ID139908)</name>
    <dbReference type="NCBI Taxonomy" id="479433"/>
    <lineage>
        <taxon>Bacteria</taxon>
        <taxon>Bacillati</taxon>
        <taxon>Actinomycetota</taxon>
        <taxon>Actinomycetes</taxon>
        <taxon>Catenulisporales</taxon>
        <taxon>Catenulisporaceae</taxon>
        <taxon>Catenulispora</taxon>
    </lineage>
</organism>
<dbReference type="GO" id="GO:0005524">
    <property type="term" value="F:ATP binding"/>
    <property type="evidence" value="ECO:0007669"/>
    <property type="project" value="UniProtKB-UniRule"/>
</dbReference>
<dbReference type="EMBL" id="CP001700">
    <property type="protein sequence ID" value="ACU76955.1"/>
    <property type="molecule type" value="Genomic_DNA"/>
</dbReference>
<accession>C7QIQ5</accession>
<protein>
    <submittedName>
        <fullName evidence="5">Cell divisionFtsK/SpoIIIE</fullName>
    </submittedName>
</protein>
<dbReference type="InParanoid" id="C7QIQ5"/>
<dbReference type="OrthoDB" id="3845669at2"/>
<dbReference type="STRING" id="479433.Caci_8132"/>
<dbReference type="Pfam" id="PF01580">
    <property type="entry name" value="FtsK_SpoIIIE"/>
    <property type="match status" value="1"/>
</dbReference>
<dbReference type="RefSeq" id="WP_015796680.1">
    <property type="nucleotide sequence ID" value="NC_013131.1"/>
</dbReference>
<keyword evidence="3" id="KW-1133">Transmembrane helix</keyword>
<evidence type="ECO:0000256" key="3">
    <source>
        <dbReference type="SAM" id="Phobius"/>
    </source>
</evidence>
<evidence type="ECO:0000256" key="1">
    <source>
        <dbReference type="PROSITE-ProRule" id="PRU00289"/>
    </source>
</evidence>
<dbReference type="InterPro" id="IPR002543">
    <property type="entry name" value="FtsK_dom"/>
</dbReference>
<evidence type="ECO:0000259" key="4">
    <source>
        <dbReference type="PROSITE" id="PS50901"/>
    </source>
</evidence>
<feature type="compositionally biased region" description="Gly residues" evidence="2">
    <location>
        <begin position="534"/>
        <end position="552"/>
    </location>
</feature>
<feature type="region of interest" description="Disordered" evidence="2">
    <location>
        <begin position="525"/>
        <end position="552"/>
    </location>
</feature>
<dbReference type="Proteomes" id="UP000000851">
    <property type="component" value="Chromosome"/>
</dbReference>
<keyword evidence="3" id="KW-0472">Membrane</keyword>
<evidence type="ECO:0000313" key="6">
    <source>
        <dbReference type="Proteomes" id="UP000000851"/>
    </source>
</evidence>
<dbReference type="AlphaFoldDB" id="C7QIQ5"/>
<keyword evidence="5" id="KW-0132">Cell division</keyword>
<dbReference type="GO" id="GO:0051301">
    <property type="term" value="P:cell division"/>
    <property type="evidence" value="ECO:0007669"/>
    <property type="project" value="UniProtKB-KW"/>
</dbReference>